<keyword evidence="4" id="KW-1003">Cell membrane</keyword>
<proteinExistence type="inferred from homology"/>
<feature type="compositionally biased region" description="Low complexity" evidence="8">
    <location>
        <begin position="1"/>
        <end position="19"/>
    </location>
</feature>
<comment type="caution">
    <text evidence="10">The sequence shown here is derived from an EMBL/GenBank/DDBJ whole genome shotgun (WGS) entry which is preliminary data.</text>
</comment>
<dbReference type="EMBL" id="QEIN01000026">
    <property type="protein sequence ID" value="RCV61030.1"/>
    <property type="molecule type" value="Genomic_DNA"/>
</dbReference>
<dbReference type="InterPro" id="IPR037294">
    <property type="entry name" value="ABC_BtuC-like"/>
</dbReference>
<dbReference type="Pfam" id="PF01032">
    <property type="entry name" value="FecCD"/>
    <property type="match status" value="1"/>
</dbReference>
<dbReference type="OrthoDB" id="4455417at2"/>
<feature type="transmembrane region" description="Helical" evidence="9">
    <location>
        <begin position="101"/>
        <end position="119"/>
    </location>
</feature>
<dbReference type="SUPFAM" id="SSF81345">
    <property type="entry name" value="ABC transporter involved in vitamin B12 uptake, BtuC"/>
    <property type="match status" value="1"/>
</dbReference>
<gene>
    <name evidence="10" type="ORF">DEF24_05285</name>
</gene>
<evidence type="ECO:0000256" key="4">
    <source>
        <dbReference type="ARBA" id="ARBA00022475"/>
    </source>
</evidence>
<accession>A0A368T995</accession>
<comment type="subcellular location">
    <subcellularLocation>
        <location evidence="1">Cell membrane</location>
        <topology evidence="1">Multi-pass membrane protein</topology>
    </subcellularLocation>
</comment>
<evidence type="ECO:0000256" key="8">
    <source>
        <dbReference type="SAM" id="MobiDB-lite"/>
    </source>
</evidence>
<evidence type="ECO:0000256" key="9">
    <source>
        <dbReference type="SAM" id="Phobius"/>
    </source>
</evidence>
<keyword evidence="3" id="KW-0813">Transport</keyword>
<dbReference type="Gene3D" id="1.10.3470.10">
    <property type="entry name" value="ABC transporter involved in vitamin B12 uptake, BtuC"/>
    <property type="match status" value="1"/>
</dbReference>
<keyword evidence="7 9" id="KW-0472">Membrane</keyword>
<feature type="transmembrane region" description="Helical" evidence="9">
    <location>
        <begin position="131"/>
        <end position="149"/>
    </location>
</feature>
<feature type="transmembrane region" description="Helical" evidence="9">
    <location>
        <begin position="341"/>
        <end position="362"/>
    </location>
</feature>
<feature type="transmembrane region" description="Helical" evidence="9">
    <location>
        <begin position="228"/>
        <end position="248"/>
    </location>
</feature>
<dbReference type="PANTHER" id="PTHR30472">
    <property type="entry name" value="FERRIC ENTEROBACTIN TRANSPORT SYSTEM PERMEASE PROTEIN"/>
    <property type="match status" value="1"/>
</dbReference>
<dbReference type="GO" id="GO:0022857">
    <property type="term" value="F:transmembrane transporter activity"/>
    <property type="evidence" value="ECO:0007669"/>
    <property type="project" value="InterPro"/>
</dbReference>
<evidence type="ECO:0000256" key="3">
    <source>
        <dbReference type="ARBA" id="ARBA00022448"/>
    </source>
</evidence>
<dbReference type="AlphaFoldDB" id="A0A368T995"/>
<evidence type="ECO:0000256" key="6">
    <source>
        <dbReference type="ARBA" id="ARBA00022989"/>
    </source>
</evidence>
<keyword evidence="11" id="KW-1185">Reference proteome</keyword>
<keyword evidence="5 9" id="KW-0812">Transmembrane</keyword>
<evidence type="ECO:0008006" key="12">
    <source>
        <dbReference type="Google" id="ProtNLM"/>
    </source>
</evidence>
<sequence length="370" mass="37879">MTALLPGPSGSSGPSGSAPERGDGRTPAGRVVRLGDRVSFRLRPRLAAVYASLVAAALVVLAVTLMVGDYQIPLPEVLLALTGRGERLDVFFVQGVRLPRALTALLVGAGLGVAGAVFQSLSRNPLGSPDIIGFTHGAATGAVLTILVLGGGMVATALGAVAGGVATALLVYLLAMKRGVQGYRLILVGIGLSAMLLAVRDYLISRAELTDAMAAQVWMIGSLNARTWGHVIAVAVGTAVLVPLIIAYGRRLRLMEMGHDTARALGVSPQSTQAMALLAASALTGVAIAVSGPISFIALAAPQLARRLARAEGATIAGAGLMGAFLMLTADLVAQRAMAPVQLPVGVVSAVIGGSYLVWLLYREWRTGRA</sequence>
<reference evidence="10 11" key="1">
    <citation type="submission" date="2018-04" db="EMBL/GenBank/DDBJ databases">
        <title>Novel actinobacteria from marine sediment.</title>
        <authorList>
            <person name="Ng Z.Y."/>
            <person name="Tan G.Y.A."/>
        </authorList>
    </citation>
    <scope>NUCLEOTIDE SEQUENCE [LARGE SCALE GENOMIC DNA]</scope>
    <source>
        <strain evidence="10 11">TPS81</strain>
    </source>
</reference>
<evidence type="ECO:0000313" key="11">
    <source>
        <dbReference type="Proteomes" id="UP000253318"/>
    </source>
</evidence>
<organism evidence="10 11">
    <name type="scientific">Marinitenerispora sediminis</name>
    <dbReference type="NCBI Taxonomy" id="1931232"/>
    <lineage>
        <taxon>Bacteria</taxon>
        <taxon>Bacillati</taxon>
        <taxon>Actinomycetota</taxon>
        <taxon>Actinomycetes</taxon>
        <taxon>Streptosporangiales</taxon>
        <taxon>Nocardiopsidaceae</taxon>
        <taxon>Marinitenerispora</taxon>
    </lineage>
</organism>
<feature type="region of interest" description="Disordered" evidence="8">
    <location>
        <begin position="1"/>
        <end position="29"/>
    </location>
</feature>
<feature type="transmembrane region" description="Helical" evidence="9">
    <location>
        <begin position="182"/>
        <end position="199"/>
    </location>
</feature>
<feature type="transmembrane region" description="Helical" evidence="9">
    <location>
        <begin position="313"/>
        <end position="334"/>
    </location>
</feature>
<dbReference type="InterPro" id="IPR000522">
    <property type="entry name" value="ABC_transptr_permease_BtuC"/>
</dbReference>
<feature type="transmembrane region" description="Helical" evidence="9">
    <location>
        <begin position="47"/>
        <end position="68"/>
    </location>
</feature>
<protein>
    <recommendedName>
        <fullName evidence="12">Fe(3+)-siderophore ABC transporter permease</fullName>
    </recommendedName>
</protein>
<dbReference type="Proteomes" id="UP000253318">
    <property type="component" value="Unassembled WGS sequence"/>
</dbReference>
<keyword evidence="6 9" id="KW-1133">Transmembrane helix</keyword>
<dbReference type="PANTHER" id="PTHR30472:SF24">
    <property type="entry name" value="FERRIC ENTEROBACTIN TRANSPORT SYSTEM PERMEASE PROTEIN FEPG"/>
    <property type="match status" value="1"/>
</dbReference>
<evidence type="ECO:0000256" key="1">
    <source>
        <dbReference type="ARBA" id="ARBA00004651"/>
    </source>
</evidence>
<dbReference type="CDD" id="cd06550">
    <property type="entry name" value="TM_ABC_iron-siderophores_like"/>
    <property type="match status" value="1"/>
</dbReference>
<dbReference type="GO" id="GO:0005886">
    <property type="term" value="C:plasma membrane"/>
    <property type="evidence" value="ECO:0007669"/>
    <property type="project" value="UniProtKB-SubCell"/>
</dbReference>
<evidence type="ECO:0000313" key="10">
    <source>
        <dbReference type="EMBL" id="RCV61030.1"/>
    </source>
</evidence>
<comment type="similarity">
    <text evidence="2">Belongs to the binding-protein-dependent transport system permease family. FecCD subfamily.</text>
</comment>
<evidence type="ECO:0000256" key="7">
    <source>
        <dbReference type="ARBA" id="ARBA00023136"/>
    </source>
</evidence>
<name>A0A368T995_9ACTN</name>
<evidence type="ECO:0000256" key="5">
    <source>
        <dbReference type="ARBA" id="ARBA00022692"/>
    </source>
</evidence>
<evidence type="ECO:0000256" key="2">
    <source>
        <dbReference type="ARBA" id="ARBA00007935"/>
    </source>
</evidence>
<feature type="transmembrane region" description="Helical" evidence="9">
    <location>
        <begin position="155"/>
        <end position="175"/>
    </location>
</feature>
<dbReference type="GO" id="GO:0033214">
    <property type="term" value="P:siderophore-iron import into cell"/>
    <property type="evidence" value="ECO:0007669"/>
    <property type="project" value="TreeGrafter"/>
</dbReference>